<keyword evidence="1" id="KW-0812">Transmembrane</keyword>
<name>A0A0J1FX64_9FIRM</name>
<feature type="transmembrane region" description="Helical" evidence="1">
    <location>
        <begin position="47"/>
        <end position="67"/>
    </location>
</feature>
<gene>
    <name evidence="2" type="ORF">DEAC_c03820</name>
</gene>
<evidence type="ECO:0000313" key="3">
    <source>
        <dbReference type="Proteomes" id="UP000036356"/>
    </source>
</evidence>
<dbReference type="PATRIC" id="fig|476652.3.peg.383"/>
<organism evidence="2 3">
    <name type="scientific">Desulfosporosinus acididurans</name>
    <dbReference type="NCBI Taxonomy" id="476652"/>
    <lineage>
        <taxon>Bacteria</taxon>
        <taxon>Bacillati</taxon>
        <taxon>Bacillota</taxon>
        <taxon>Clostridia</taxon>
        <taxon>Eubacteriales</taxon>
        <taxon>Desulfitobacteriaceae</taxon>
        <taxon>Desulfosporosinus</taxon>
    </lineage>
</organism>
<dbReference type="Proteomes" id="UP000036356">
    <property type="component" value="Unassembled WGS sequence"/>
</dbReference>
<evidence type="ECO:0000256" key="1">
    <source>
        <dbReference type="SAM" id="Phobius"/>
    </source>
</evidence>
<keyword evidence="1" id="KW-1133">Transmembrane helix</keyword>
<reference evidence="2 3" key="1">
    <citation type="submission" date="2015-06" db="EMBL/GenBank/DDBJ databases">
        <title>Draft genome of the moderately acidophilic sulfate reducer Candidatus Desulfosporosinus acididurans strain M1.</title>
        <authorList>
            <person name="Poehlein A."/>
            <person name="Petzsch P."/>
            <person name="Johnson B.D."/>
            <person name="Schloemann M."/>
            <person name="Daniel R."/>
            <person name="Muehling M."/>
        </authorList>
    </citation>
    <scope>NUCLEOTIDE SEQUENCE [LARGE SCALE GENOMIC DNA]</scope>
    <source>
        <strain evidence="2 3">M1</strain>
    </source>
</reference>
<evidence type="ECO:0000313" key="2">
    <source>
        <dbReference type="EMBL" id="KLU67974.1"/>
    </source>
</evidence>
<dbReference type="AlphaFoldDB" id="A0A0J1FX64"/>
<protein>
    <submittedName>
        <fullName evidence="2">Uncharacterized protein</fullName>
    </submittedName>
</protein>
<keyword evidence="3" id="KW-1185">Reference proteome</keyword>
<dbReference type="RefSeq" id="WP_047808297.1">
    <property type="nucleotide sequence ID" value="NZ_LDZY01000001.1"/>
</dbReference>
<proteinExistence type="predicted"/>
<comment type="caution">
    <text evidence="2">The sequence shown here is derived from an EMBL/GenBank/DDBJ whole genome shotgun (WGS) entry which is preliminary data.</text>
</comment>
<accession>A0A0J1FX64</accession>
<keyword evidence="1" id="KW-0472">Membrane</keyword>
<dbReference type="EMBL" id="LDZY01000001">
    <property type="protein sequence ID" value="KLU67974.1"/>
    <property type="molecule type" value="Genomic_DNA"/>
</dbReference>
<sequence length="148" mass="17206">MGIYNLFILPKTTVPIDLPVTSARIAELFSEFLRRYYEWKSAKLKEMILMFLMLIVGGSILSIPWLLPNIGMSLSLCLLFLFYIAVKRYIAVNRKVSHLYVNVHVLQHHLVGKLEVGFCNHREPCHCAEEFMDYVLKTYNISLNKILI</sequence>
<feature type="transmembrane region" description="Helical" evidence="1">
    <location>
        <begin position="73"/>
        <end position="90"/>
    </location>
</feature>